<evidence type="ECO:0000313" key="4">
    <source>
        <dbReference type="RefSeq" id="XP_026111785.1"/>
    </source>
</evidence>
<dbReference type="SMART" id="SM00185">
    <property type="entry name" value="ARM"/>
    <property type="match status" value="5"/>
</dbReference>
<dbReference type="InterPro" id="IPR000225">
    <property type="entry name" value="Armadillo"/>
</dbReference>
<dbReference type="InterPro" id="IPR011989">
    <property type="entry name" value="ARM-like"/>
</dbReference>
<evidence type="ECO:0000256" key="1">
    <source>
        <dbReference type="ARBA" id="ARBA00022737"/>
    </source>
</evidence>
<dbReference type="Gene3D" id="1.25.10.10">
    <property type="entry name" value="Leucine-rich Repeat Variant"/>
    <property type="match status" value="2"/>
</dbReference>
<dbReference type="GeneID" id="113089373"/>
<dbReference type="GO" id="GO:0048513">
    <property type="term" value="P:animal organ development"/>
    <property type="evidence" value="ECO:0007669"/>
    <property type="project" value="UniProtKB-ARBA"/>
</dbReference>
<dbReference type="InterPro" id="IPR016024">
    <property type="entry name" value="ARM-type_fold"/>
</dbReference>
<dbReference type="FunFam" id="1.25.10.10:FF:000669">
    <property type="entry name" value="Armadillo repeat-containing protein 6"/>
    <property type="match status" value="1"/>
</dbReference>
<dbReference type="GO" id="GO:0002244">
    <property type="term" value="P:hematopoietic progenitor cell differentiation"/>
    <property type="evidence" value="ECO:0007669"/>
    <property type="project" value="TreeGrafter"/>
</dbReference>
<dbReference type="FunFam" id="1.25.10.10:FF:000172">
    <property type="entry name" value="Armadillo repeat-containing protein 6"/>
    <property type="match status" value="1"/>
</dbReference>
<dbReference type="AlphaFoldDB" id="A0A6P6NSB1"/>
<dbReference type="PANTHER" id="PTHR22895">
    <property type="entry name" value="ARMADILLO REPEAT-CONTAINING PROTEIN 6"/>
    <property type="match status" value="1"/>
</dbReference>
<evidence type="ECO:0000256" key="2">
    <source>
        <dbReference type="PROSITE-ProRule" id="PRU00259"/>
    </source>
</evidence>
<organism evidence="3 4">
    <name type="scientific">Carassius auratus</name>
    <name type="common">Goldfish</name>
    <dbReference type="NCBI Taxonomy" id="7957"/>
    <lineage>
        <taxon>Eukaryota</taxon>
        <taxon>Metazoa</taxon>
        <taxon>Chordata</taxon>
        <taxon>Craniata</taxon>
        <taxon>Vertebrata</taxon>
        <taxon>Euteleostomi</taxon>
        <taxon>Actinopterygii</taxon>
        <taxon>Neopterygii</taxon>
        <taxon>Teleostei</taxon>
        <taxon>Ostariophysi</taxon>
        <taxon>Cypriniformes</taxon>
        <taxon>Cyprinidae</taxon>
        <taxon>Cyprininae</taxon>
        <taxon>Carassius</taxon>
    </lineage>
</organism>
<proteinExistence type="predicted"/>
<reference evidence="4" key="1">
    <citation type="submission" date="2025-08" db="UniProtKB">
        <authorList>
            <consortium name="RefSeq"/>
        </authorList>
    </citation>
    <scope>IDENTIFICATION</scope>
    <source>
        <strain evidence="4">Wakin</strain>
        <tissue evidence="4">Muscle</tissue>
    </source>
</reference>
<keyword evidence="3" id="KW-1185">Reference proteome</keyword>
<dbReference type="PROSITE" id="PS50176">
    <property type="entry name" value="ARM_REPEAT"/>
    <property type="match status" value="1"/>
</dbReference>
<evidence type="ECO:0000313" key="3">
    <source>
        <dbReference type="Proteomes" id="UP000515129"/>
    </source>
</evidence>
<protein>
    <submittedName>
        <fullName evidence="4">Armadillo repeat-containing protein 6-like</fullName>
    </submittedName>
</protein>
<name>A0A6P6NSB1_CARAU</name>
<dbReference type="SUPFAM" id="SSF48371">
    <property type="entry name" value="ARM repeat"/>
    <property type="match status" value="1"/>
</dbReference>
<dbReference type="PANTHER" id="PTHR22895:SF0">
    <property type="entry name" value="ARMADILLO REPEAT-CONTAINING PROTEIN 6"/>
    <property type="match status" value="1"/>
</dbReference>
<dbReference type="RefSeq" id="XP_026111785.1">
    <property type="nucleotide sequence ID" value="XM_026256000.1"/>
</dbReference>
<accession>A0A6P6NSB1</accession>
<sequence>MASRRITQETFDAVVRENLEEFDLDESEALKEAIEQFESQGVDLSYIVKAVPKVCSEENAENQTHEVLQVLESLKSASSASVLEDLRVFTQQCSLGFAQRFLAAQKEAYPVILACCQRAAGEKEALSVALAALSALTDGQPDLLDAEGREFMIGVLTVHQKDAALSCLCFRLVRNFCVKHENNRQNLVKAGVLPLLTAGITRHIQHPEVVREACVALRVMTFDDDMRVAFGSAHEHARMIVQEHNGLKVIVEAAKAHPEKPSVLSELCGTLSRLAVRDEFCQDIVDLGGLRFMITLLADSLDRPELVKQVLGALKAIAGNDDVKDAIVNGGGAELIVMAMNRHMTNAQVCEQGCAALCVLALRKPNNCKVIVECGGALASVQAMKNHPDKVNVQTQSCMLLRNLVAHTRDFSPLILEMGAEALIWQALAAHRDCADVGRAALRDLGCQVELRELWTGKKGSLSH</sequence>
<keyword evidence="1" id="KW-0677">Repeat</keyword>
<dbReference type="KEGG" id="caua:113089373"/>
<feature type="repeat" description="ARM" evidence="2">
    <location>
        <begin position="288"/>
        <end position="332"/>
    </location>
</feature>
<dbReference type="Proteomes" id="UP000515129">
    <property type="component" value="Unplaced"/>
</dbReference>
<gene>
    <name evidence="4" type="primary">LOC113089373</name>
</gene>
<dbReference type="OrthoDB" id="449062at2759"/>